<dbReference type="Gene3D" id="1.25.40.10">
    <property type="entry name" value="Tetratricopeptide repeat domain"/>
    <property type="match status" value="4"/>
</dbReference>
<dbReference type="PANTHER" id="PTHR47939">
    <property type="entry name" value="MEMBRANE-ASSOCIATED SALT-INDUCIBLE PROTEIN-LIKE"/>
    <property type="match status" value="1"/>
</dbReference>
<gene>
    <name evidence="5" type="primary">LOC113728526</name>
</gene>
<feature type="repeat" description="PPR" evidence="3">
    <location>
        <begin position="495"/>
        <end position="525"/>
    </location>
</feature>
<dbReference type="Pfam" id="PF01535">
    <property type="entry name" value="PPR"/>
    <property type="match status" value="3"/>
</dbReference>
<dbReference type="OrthoDB" id="747253at2759"/>
<dbReference type="InterPro" id="IPR050667">
    <property type="entry name" value="PPR-containing_protein"/>
</dbReference>
<evidence type="ECO:0000256" key="1">
    <source>
        <dbReference type="ARBA" id="ARBA00007626"/>
    </source>
</evidence>
<accession>A0A6P6W1B6</accession>
<dbReference type="GeneID" id="113728526"/>
<name>A0A6P6W1B6_COFAR</name>
<dbReference type="Proteomes" id="UP001652660">
    <property type="component" value="Chromosome 2e"/>
</dbReference>
<dbReference type="InterPro" id="IPR002885">
    <property type="entry name" value="PPR_rpt"/>
</dbReference>
<dbReference type="Pfam" id="PF13041">
    <property type="entry name" value="PPR_2"/>
    <property type="match status" value="1"/>
</dbReference>
<organism evidence="4 5">
    <name type="scientific">Coffea arabica</name>
    <name type="common">Arabian coffee</name>
    <dbReference type="NCBI Taxonomy" id="13443"/>
    <lineage>
        <taxon>Eukaryota</taxon>
        <taxon>Viridiplantae</taxon>
        <taxon>Streptophyta</taxon>
        <taxon>Embryophyta</taxon>
        <taxon>Tracheophyta</taxon>
        <taxon>Spermatophyta</taxon>
        <taxon>Magnoliopsida</taxon>
        <taxon>eudicotyledons</taxon>
        <taxon>Gunneridae</taxon>
        <taxon>Pentapetalae</taxon>
        <taxon>asterids</taxon>
        <taxon>lamiids</taxon>
        <taxon>Gentianales</taxon>
        <taxon>Rubiaceae</taxon>
        <taxon>Ixoroideae</taxon>
        <taxon>Gardenieae complex</taxon>
        <taxon>Bertiereae - Coffeeae clade</taxon>
        <taxon>Coffeeae</taxon>
        <taxon>Coffea</taxon>
    </lineage>
</organism>
<dbReference type="PROSITE" id="PS51375">
    <property type="entry name" value="PPR"/>
    <property type="match status" value="3"/>
</dbReference>
<feature type="repeat" description="PPR" evidence="3">
    <location>
        <begin position="247"/>
        <end position="281"/>
    </location>
</feature>
<sequence length="576" mass="65880">MPLPKEYKILIRNLSSSASESSNWRTRVQESQLTTQVSSILLQRQTKYWAPLLKSTLKLTKLHPSLFLRVLENTKSSPQMSLTFFNWAKKNLDFQPDLKSQCKLTHLLVGYGQAELAKPILDSIILDYPLGRIVSCFHKVANFETCSPVLCSVLEGYCRRGLFLEALEVYWKAKKLGTGTVSVYTCNALLSLLQDKNEVRLAWCFYGSMIRNGVSENPFTWSVVARILCKDGKFERIRRILDMGICNPSVYSLIIQNYSERGKFDATFDYVVQMHDKKLDPSFSIYSSILDAACKYQDEKVINVVMAVMKDKGYLPKGLILHYDSIIQKVADLGKTYAAGLLFDRACAEKVELLDATYGCMLRALSNDGRMKDASRMYGVVRERKMVVKDSCYYAFVNGLCTQTPSKEIHDLLKDVIGKGFDPCVAQLSEHIKAQCEHCRWKEAEELLILILDKGLLLPDPDCCCSLVKYYCSRRQIDSAIMLHNKMKMLGGNFDIPSYNTLLNKLFKESRVEEALEVFDYMTIHKIFSTESFAIMIRELCYLKEFRKAMKLHDEMLRLGLKPNGRTYKRLISGFG</sequence>
<evidence type="ECO:0000256" key="3">
    <source>
        <dbReference type="PROSITE-ProRule" id="PRU00708"/>
    </source>
</evidence>
<feature type="repeat" description="PPR" evidence="3">
    <location>
        <begin position="529"/>
        <end position="563"/>
    </location>
</feature>
<dbReference type="RefSeq" id="XP_027108725.2">
    <property type="nucleotide sequence ID" value="XM_027252924.2"/>
</dbReference>
<reference evidence="5" key="2">
    <citation type="submission" date="2025-08" db="UniProtKB">
        <authorList>
            <consortium name="RefSeq"/>
        </authorList>
    </citation>
    <scope>IDENTIFICATION</scope>
    <source>
        <tissue evidence="5">Leaves</tissue>
    </source>
</reference>
<dbReference type="InterPro" id="IPR011990">
    <property type="entry name" value="TPR-like_helical_dom_sf"/>
</dbReference>
<keyword evidence="2" id="KW-0677">Repeat</keyword>
<evidence type="ECO:0000313" key="4">
    <source>
        <dbReference type="Proteomes" id="UP001652660"/>
    </source>
</evidence>
<proteinExistence type="inferred from homology"/>
<evidence type="ECO:0000256" key="2">
    <source>
        <dbReference type="ARBA" id="ARBA00022737"/>
    </source>
</evidence>
<dbReference type="PANTHER" id="PTHR47939:SF2">
    <property type="entry name" value="OS03G0782900 PROTEIN"/>
    <property type="match status" value="1"/>
</dbReference>
<dbReference type="NCBIfam" id="TIGR00756">
    <property type="entry name" value="PPR"/>
    <property type="match status" value="2"/>
</dbReference>
<dbReference type="Pfam" id="PF12854">
    <property type="entry name" value="PPR_1"/>
    <property type="match status" value="1"/>
</dbReference>
<keyword evidence="4" id="KW-1185">Reference proteome</keyword>
<reference evidence="4" key="1">
    <citation type="journal article" date="2025" name="Foods">
        <title>Unveiling the Microbial Signatures of Arabica Coffee Cherries: Insights into Ripeness Specific Diversity, Functional Traits, and Implications for Quality and Safety.</title>
        <authorList>
            <consortium name="RefSeq"/>
            <person name="Tenea G.N."/>
            <person name="Cifuentes V."/>
            <person name="Reyes P."/>
            <person name="Cevallos-Vallejos M."/>
        </authorList>
    </citation>
    <scope>NUCLEOTIDE SEQUENCE [LARGE SCALE GENOMIC DNA]</scope>
</reference>
<protein>
    <submittedName>
        <fullName evidence="5">Pentatricopeptide repeat-containing protein At4g21170-like</fullName>
    </submittedName>
</protein>
<comment type="similarity">
    <text evidence="1">Belongs to the PPR family. P subfamily.</text>
</comment>
<dbReference type="AlphaFoldDB" id="A0A6P6W1B6"/>
<evidence type="ECO:0000313" key="5">
    <source>
        <dbReference type="RefSeq" id="XP_027108725.2"/>
    </source>
</evidence>